<evidence type="ECO:0000256" key="1">
    <source>
        <dbReference type="ARBA" id="ARBA00004370"/>
    </source>
</evidence>
<dbReference type="GO" id="GO:0016020">
    <property type="term" value="C:membrane"/>
    <property type="evidence" value="ECO:0007669"/>
    <property type="project" value="UniProtKB-SubCell"/>
</dbReference>
<dbReference type="EMBL" id="CAJHNH020003201">
    <property type="protein sequence ID" value="CAG5128752.1"/>
    <property type="molecule type" value="Genomic_DNA"/>
</dbReference>
<protein>
    <recommendedName>
        <fullName evidence="6">G-protein coupled receptors family 1 profile domain-containing protein</fullName>
    </recommendedName>
</protein>
<dbReference type="OrthoDB" id="6088752at2759"/>
<keyword evidence="3 5" id="KW-1133">Transmembrane helix</keyword>
<organism evidence="7 8">
    <name type="scientific">Candidula unifasciata</name>
    <dbReference type="NCBI Taxonomy" id="100452"/>
    <lineage>
        <taxon>Eukaryota</taxon>
        <taxon>Metazoa</taxon>
        <taxon>Spiralia</taxon>
        <taxon>Lophotrochozoa</taxon>
        <taxon>Mollusca</taxon>
        <taxon>Gastropoda</taxon>
        <taxon>Heterobranchia</taxon>
        <taxon>Euthyneura</taxon>
        <taxon>Panpulmonata</taxon>
        <taxon>Eupulmonata</taxon>
        <taxon>Stylommatophora</taxon>
        <taxon>Helicina</taxon>
        <taxon>Helicoidea</taxon>
        <taxon>Geomitridae</taxon>
        <taxon>Candidula</taxon>
    </lineage>
</organism>
<evidence type="ECO:0000256" key="4">
    <source>
        <dbReference type="ARBA" id="ARBA00023136"/>
    </source>
</evidence>
<dbReference type="Gene3D" id="1.20.1070.10">
    <property type="entry name" value="Rhodopsin 7-helix transmembrane proteins"/>
    <property type="match status" value="1"/>
</dbReference>
<feature type="transmembrane region" description="Helical" evidence="5">
    <location>
        <begin position="33"/>
        <end position="55"/>
    </location>
</feature>
<dbReference type="PROSITE" id="PS50262">
    <property type="entry name" value="G_PROTEIN_RECEP_F1_2"/>
    <property type="match status" value="1"/>
</dbReference>
<dbReference type="PANTHER" id="PTHR46641">
    <property type="entry name" value="FMRFAMIDE RECEPTOR-RELATED"/>
    <property type="match status" value="1"/>
</dbReference>
<feature type="transmembrane region" description="Helical" evidence="5">
    <location>
        <begin position="62"/>
        <end position="85"/>
    </location>
</feature>
<feature type="domain" description="G-protein coupled receptors family 1 profile" evidence="6">
    <location>
        <begin position="41"/>
        <end position="337"/>
    </location>
</feature>
<evidence type="ECO:0000313" key="7">
    <source>
        <dbReference type="EMBL" id="CAG5128752.1"/>
    </source>
</evidence>
<evidence type="ECO:0000259" key="6">
    <source>
        <dbReference type="PROSITE" id="PS50262"/>
    </source>
</evidence>
<reference evidence="7" key="1">
    <citation type="submission" date="2021-04" db="EMBL/GenBank/DDBJ databases">
        <authorList>
            <consortium name="Molecular Ecology Group"/>
        </authorList>
    </citation>
    <scope>NUCLEOTIDE SEQUENCE</scope>
</reference>
<feature type="transmembrane region" description="Helical" evidence="5">
    <location>
        <begin position="198"/>
        <end position="224"/>
    </location>
</feature>
<proteinExistence type="predicted"/>
<keyword evidence="2 5" id="KW-0812">Transmembrane</keyword>
<dbReference type="PANTHER" id="PTHR46641:SF2">
    <property type="entry name" value="FMRFAMIDE RECEPTOR"/>
    <property type="match status" value="1"/>
</dbReference>
<gene>
    <name evidence="7" type="ORF">CUNI_LOCUS14310</name>
</gene>
<feature type="transmembrane region" description="Helical" evidence="5">
    <location>
        <begin position="149"/>
        <end position="168"/>
    </location>
</feature>
<sequence length="353" mass="39142">MTNNTIVRVSFHGLVTSDQYAYFMEFYSEVGTLLSFIGIVSNIINIITFVAMGLTDGITVSFLCLSIFDLAYLIPSFALGISIAFAVIELRTLIAFVVEPHGVSILIANFMVLVNVTNVLTTTFLAVARCMCVAKPLHFKNWFTTNKTLGFIGSFVTVAVVSYAPVIANLGMVTTFDIKKNITRPILWVSPKRESIKVIAWIIIDLTLPFATQFIVVICVVIMASSLQASSRFRQSAVLSPENAKSVLKQNGKVTLSSTLTVPTDKLSSKDVRVVQQVVLISVVYIICNTPKMMISLAAITVPGFTIGKRYSNTYLCVNTLRQQFEIFNSAVNTFIYYRYNTKFRSTLLSLFK</sequence>
<dbReference type="InterPro" id="IPR000276">
    <property type="entry name" value="GPCR_Rhodpsn"/>
</dbReference>
<dbReference type="Proteomes" id="UP000678393">
    <property type="component" value="Unassembled WGS sequence"/>
</dbReference>
<feature type="transmembrane region" description="Helical" evidence="5">
    <location>
        <begin position="105"/>
        <end position="128"/>
    </location>
</feature>
<dbReference type="GO" id="GO:0004930">
    <property type="term" value="F:G protein-coupled receptor activity"/>
    <property type="evidence" value="ECO:0007669"/>
    <property type="project" value="InterPro"/>
</dbReference>
<keyword evidence="8" id="KW-1185">Reference proteome</keyword>
<comment type="subcellular location">
    <subcellularLocation>
        <location evidence="1">Membrane</location>
    </subcellularLocation>
</comment>
<name>A0A8S3ZN67_9EUPU</name>
<evidence type="ECO:0000256" key="2">
    <source>
        <dbReference type="ARBA" id="ARBA00022692"/>
    </source>
</evidence>
<dbReference type="InterPro" id="IPR052954">
    <property type="entry name" value="GPCR-Ligand_Int"/>
</dbReference>
<evidence type="ECO:0000256" key="3">
    <source>
        <dbReference type="ARBA" id="ARBA00022989"/>
    </source>
</evidence>
<evidence type="ECO:0000256" key="5">
    <source>
        <dbReference type="SAM" id="Phobius"/>
    </source>
</evidence>
<keyword evidence="4 5" id="KW-0472">Membrane</keyword>
<dbReference type="AlphaFoldDB" id="A0A8S3ZN67"/>
<dbReference type="PRINTS" id="PR00237">
    <property type="entry name" value="GPCRRHODOPSN"/>
</dbReference>
<accession>A0A8S3ZN67</accession>
<comment type="caution">
    <text evidence="7">The sequence shown here is derived from an EMBL/GenBank/DDBJ whole genome shotgun (WGS) entry which is preliminary data.</text>
</comment>
<dbReference type="InterPro" id="IPR017452">
    <property type="entry name" value="GPCR_Rhodpsn_7TM"/>
</dbReference>
<dbReference type="SUPFAM" id="SSF81321">
    <property type="entry name" value="Family A G protein-coupled receptor-like"/>
    <property type="match status" value="1"/>
</dbReference>
<evidence type="ECO:0000313" key="8">
    <source>
        <dbReference type="Proteomes" id="UP000678393"/>
    </source>
</evidence>